<feature type="region of interest" description="Disordered" evidence="6">
    <location>
        <begin position="1549"/>
        <end position="1574"/>
    </location>
</feature>
<reference evidence="8" key="1">
    <citation type="submission" date="2020-09" db="EMBL/GenBank/DDBJ databases">
        <title>Comparative genome analyses of four rice-infecting Rhizoctonia solani isolates reveal extensive enrichment of homogalacturonan modification genes.</title>
        <authorList>
            <person name="Lee D.-Y."/>
            <person name="Jeon J."/>
            <person name="Kim K.-T."/>
            <person name="Cheong K."/>
            <person name="Song H."/>
            <person name="Choi G."/>
            <person name="Ko J."/>
            <person name="Opiyo S.O."/>
            <person name="Zuo S."/>
            <person name="Madhav S."/>
            <person name="Lee Y.-H."/>
            <person name="Wang G.-L."/>
        </authorList>
    </citation>
    <scope>NUCLEOTIDE SEQUENCE</scope>
    <source>
        <strain evidence="8">AG1-IA YN-7</strain>
    </source>
</reference>
<dbReference type="Gene3D" id="3.80.10.10">
    <property type="entry name" value="Ribonuclease Inhibitor"/>
    <property type="match status" value="1"/>
</dbReference>
<dbReference type="GO" id="GO:0034477">
    <property type="term" value="P:U6 snRNA 3'-end processing"/>
    <property type="evidence" value="ECO:0007669"/>
    <property type="project" value="InterPro"/>
</dbReference>
<dbReference type="SMART" id="SM00244">
    <property type="entry name" value="PHB"/>
    <property type="match status" value="1"/>
</dbReference>
<dbReference type="GO" id="GO:0005743">
    <property type="term" value="C:mitochondrial inner membrane"/>
    <property type="evidence" value="ECO:0007669"/>
    <property type="project" value="UniProtKB-SubCell"/>
</dbReference>
<evidence type="ECO:0000256" key="4">
    <source>
        <dbReference type="ARBA" id="ARBA00023128"/>
    </source>
</evidence>
<dbReference type="SUPFAM" id="SSF117892">
    <property type="entry name" value="Band 7/SPFH domain"/>
    <property type="match status" value="1"/>
</dbReference>
<dbReference type="Gene3D" id="3.90.1140.10">
    <property type="entry name" value="Cyclic phosphodiesterase"/>
    <property type="match status" value="1"/>
</dbReference>
<dbReference type="InterPro" id="IPR001107">
    <property type="entry name" value="Band_7"/>
</dbReference>
<organism evidence="8 9">
    <name type="scientific">Rhizoctonia solani</name>
    <dbReference type="NCBI Taxonomy" id="456999"/>
    <lineage>
        <taxon>Eukaryota</taxon>
        <taxon>Fungi</taxon>
        <taxon>Dikarya</taxon>
        <taxon>Basidiomycota</taxon>
        <taxon>Agaricomycotina</taxon>
        <taxon>Agaricomycetes</taxon>
        <taxon>Cantharellales</taxon>
        <taxon>Ceratobasidiaceae</taxon>
        <taxon>Rhizoctonia</taxon>
    </lineage>
</organism>
<dbReference type="InterPro" id="IPR027521">
    <property type="entry name" value="Usb1"/>
</dbReference>
<evidence type="ECO:0000313" key="9">
    <source>
        <dbReference type="Proteomes" id="UP000650582"/>
    </source>
</evidence>
<comment type="subcellular location">
    <subcellularLocation>
        <location evidence="1">Mitochondrion inner membrane</location>
    </subcellularLocation>
</comment>
<keyword evidence="3" id="KW-0999">Mitochondrion inner membrane</keyword>
<dbReference type="GO" id="GO:0004518">
    <property type="term" value="F:nuclease activity"/>
    <property type="evidence" value="ECO:0007669"/>
    <property type="project" value="InterPro"/>
</dbReference>
<dbReference type="Pfam" id="PF13679">
    <property type="entry name" value="Methyltransf_32"/>
    <property type="match status" value="1"/>
</dbReference>
<dbReference type="Pfam" id="PF01145">
    <property type="entry name" value="Band_7"/>
    <property type="match status" value="1"/>
</dbReference>
<protein>
    <recommendedName>
        <fullName evidence="7">Band 7 domain-containing protein</fullName>
    </recommendedName>
</protein>
<dbReference type="Gene3D" id="1.20.1280.50">
    <property type="match status" value="1"/>
</dbReference>
<feature type="compositionally biased region" description="Basic and acidic residues" evidence="6">
    <location>
        <begin position="1373"/>
        <end position="1384"/>
    </location>
</feature>
<feature type="domain" description="Band 7" evidence="7">
    <location>
        <begin position="156"/>
        <end position="317"/>
    </location>
</feature>
<gene>
    <name evidence="8" type="ORF">RHS04_00676</name>
</gene>
<evidence type="ECO:0000313" key="8">
    <source>
        <dbReference type="EMBL" id="KAF8685744.1"/>
    </source>
</evidence>
<evidence type="ECO:0000256" key="2">
    <source>
        <dbReference type="ARBA" id="ARBA00009658"/>
    </source>
</evidence>
<dbReference type="Gene3D" id="3.30.479.30">
    <property type="entry name" value="Band 7 domain"/>
    <property type="match status" value="1"/>
</dbReference>
<dbReference type="InterPro" id="IPR000163">
    <property type="entry name" value="Prohibitin"/>
</dbReference>
<dbReference type="SUPFAM" id="SSF53335">
    <property type="entry name" value="S-adenosyl-L-methionine-dependent methyltransferases"/>
    <property type="match status" value="1"/>
</dbReference>
<dbReference type="GO" id="GO:0007005">
    <property type="term" value="P:mitochondrion organization"/>
    <property type="evidence" value="ECO:0007669"/>
    <property type="project" value="TreeGrafter"/>
</dbReference>
<dbReference type="SUPFAM" id="SSF52047">
    <property type="entry name" value="RNI-like"/>
    <property type="match status" value="1"/>
</dbReference>
<feature type="compositionally biased region" description="Polar residues" evidence="6">
    <location>
        <begin position="1361"/>
        <end position="1372"/>
    </location>
</feature>
<dbReference type="PANTHER" id="PTHR23222:SF1">
    <property type="entry name" value="PROHIBITIN-2"/>
    <property type="match status" value="1"/>
</dbReference>
<keyword evidence="4" id="KW-0496">Mitochondrion</keyword>
<evidence type="ECO:0000259" key="7">
    <source>
        <dbReference type="SMART" id="SM00244"/>
    </source>
</evidence>
<feature type="compositionally biased region" description="Pro residues" evidence="6">
    <location>
        <begin position="548"/>
        <end position="557"/>
    </location>
</feature>
<dbReference type="PANTHER" id="PTHR23222">
    <property type="entry name" value="PROHIBITIN"/>
    <property type="match status" value="1"/>
</dbReference>
<dbReference type="InterPro" id="IPR029063">
    <property type="entry name" value="SAM-dependent_MTases_sf"/>
</dbReference>
<dbReference type="EMBL" id="JACYCC010000021">
    <property type="protein sequence ID" value="KAF8685744.1"/>
    <property type="molecule type" value="Genomic_DNA"/>
</dbReference>
<dbReference type="GO" id="GO:0000423">
    <property type="term" value="P:mitophagy"/>
    <property type="evidence" value="ECO:0007669"/>
    <property type="project" value="UniProtKB-ARBA"/>
</dbReference>
<dbReference type="InterPro" id="IPR036013">
    <property type="entry name" value="Band_7/SPFH_dom_sf"/>
</dbReference>
<feature type="region of interest" description="Disordered" evidence="6">
    <location>
        <begin position="1631"/>
        <end position="1669"/>
    </location>
</feature>
<dbReference type="Proteomes" id="UP000650582">
    <property type="component" value="Unassembled WGS sequence"/>
</dbReference>
<comment type="similarity">
    <text evidence="2">Belongs to the prohibitin family.</text>
</comment>
<evidence type="ECO:0000256" key="5">
    <source>
        <dbReference type="ARBA" id="ARBA00023136"/>
    </source>
</evidence>
<accession>A0A8H7HHF2</accession>
<dbReference type="InterPro" id="IPR032675">
    <property type="entry name" value="LRR_dom_sf"/>
</dbReference>
<keyword evidence="5" id="KW-0472">Membrane</keyword>
<evidence type="ECO:0000256" key="3">
    <source>
        <dbReference type="ARBA" id="ARBA00022792"/>
    </source>
</evidence>
<comment type="caution">
    <text evidence="8">The sequence shown here is derived from an EMBL/GenBank/DDBJ whole genome shotgun (WGS) entry which is preliminary data.</text>
</comment>
<feature type="region of interest" description="Disordered" evidence="6">
    <location>
        <begin position="462"/>
        <end position="484"/>
    </location>
</feature>
<evidence type="ECO:0000256" key="6">
    <source>
        <dbReference type="SAM" id="MobiDB-lite"/>
    </source>
</evidence>
<feature type="compositionally biased region" description="Low complexity" evidence="6">
    <location>
        <begin position="1555"/>
        <end position="1570"/>
    </location>
</feature>
<evidence type="ECO:0000256" key="1">
    <source>
        <dbReference type="ARBA" id="ARBA00004273"/>
    </source>
</evidence>
<dbReference type="FunFam" id="3.30.479.30:FF:000001">
    <property type="entry name" value="Prohibitin 2"/>
    <property type="match status" value="1"/>
</dbReference>
<feature type="region of interest" description="Disordered" evidence="6">
    <location>
        <begin position="1123"/>
        <end position="1167"/>
    </location>
</feature>
<dbReference type="Pfam" id="PF09749">
    <property type="entry name" value="HVSL"/>
    <property type="match status" value="1"/>
</dbReference>
<name>A0A8H7HHF2_9AGAM</name>
<feature type="region of interest" description="Disordered" evidence="6">
    <location>
        <begin position="1361"/>
        <end position="1386"/>
    </location>
</feature>
<dbReference type="InterPro" id="IPR025714">
    <property type="entry name" value="Methyltranfer_dom"/>
</dbReference>
<feature type="compositionally biased region" description="Basic and acidic residues" evidence="6">
    <location>
        <begin position="1641"/>
        <end position="1654"/>
    </location>
</feature>
<feature type="region of interest" description="Disordered" evidence="6">
    <location>
        <begin position="502"/>
        <end position="559"/>
    </location>
</feature>
<proteinExistence type="inferred from homology"/>
<sequence length="1969" mass="217527">MAKQNIPKWVRPHRANTHNTASLYSIAIRSNKHVRPRNPKWVNQFFVEVEYSWLCGQQPTPAENLLQAVTVIDTKRRAGDQVTITRNHQCSHRPSFYLLLSLTMNPQQGRDAFARFAAQLQRQARAGGGGGPGRGLLGGGAGLLLLIGGGIALNASLFNVDGGHRAIKYSRFQGIRRDIYPEGTHLVLPWFETPIIFDIRAKPRSIASLTGTKDLQMVNITCRVLSRPNVNELPTIYRELGQEYDERVLPSIVNEVLKSVVAQFNASQLITQREMVSRLVRENLTRRALRFNLVLDDVSITHVAFSPEFTHAVEAKQASLAYFYHIITAFQVDQAIQEKQSIIVRAQGEARSAELIGEAVKKNKGFLELRRLEAARDIANILATSGNRVMLDAQSLLLNDAGGLFQPVRPRGILQAAAWATSSLYFKAEGIQWALSSPTSCASPIEFAVGSSQWSLKPIADSSCRQTPSITPPGDIPSGTGPQWTFQHVDSTLRNTILSHASRVSESSPTPFPISRKPSLPSSKERPSIVTDAPSPPVSEMGTRAPVPVGPTTPMFPPRERVRGLDSPVLGLLDTLIPLSPALSSSQLRLIPPRAWSPMPNSQLYPPPAGSGTSTPRPLPTFHTVVRSDSELKTEQEETPSLRQTLDSLDQRLCELLEERMLVQNRLARAASRLSPISRLPPELIARIFECGINIGGRPVLGSGTHGIFMDAVRRVCKLWREIAESTPCLWSSIIVDMHNPLESTEIRLRRSRCAPLDIQVVFTDRITSPGSVMGILMDAFDLLRPHMQRWRSLRVQVPGYAHARTVLRSFSGSVPRLQEFSLHVSTPKVARNIRELPWMLEETTSLTALSLSSVAFGWDNAALYFRNLTTIYLSDYWASSAPSSLQLLCLIDACSSTLTELTLRNMSDYDNEEEQLLLDELRYAPQINLPRLKRAVFYFSGCSRLSVLFSRLALPSLEHLEISYLDDASVPVGMLCEQKDGGLPLKTLVINSSLIVEEQLVQLLQRVPGLISLELVDCEDVSPFLLNELSNAQPWLCPNLRFLSIDGCTSVDSQAVRILVSSRLLESQKSMRQSELRNSAAPIQKLHISRCLQISPDTVEWLKISPPSTRCVMLRALVDYGDDSEDDSNNEKGPVDTCIPDSRLMKRKNDSAHQPTTPPKKLKALPALDSSLFAPAPIDDPSKHQGRKRTIPYVEGQFIAHVYVPIKLGGELLALLRSIVKSAQSDSTAWHSLLEPIPGTTSEQNTGPTFSIFRSHLSLSRPVPLRAHQRDDFRKEVRKAALERTQFVASFAQITTLTNDDHSRAFLCVEVGAGHKEFQALSQSLSAHLALLRQLPYYPQPRFHISIAWMLTHESSNNVSVERNQNDSVSLTEKETNVYENRPESSTGAVSIDASLVENLQAKFSNQLLSLGKFDVQNVEDTLRDPPPFTIRLPSGFNTMAITEYISELKEFLTSPLVESLVSAHPNEVAAKGSPALSNGSDDGWWEWIGQVDPSRRAALINSLISSATDQTITQQGNHPFQDQELHPTLEHLVVRISQLRLPRTLENIDDIPPGSNAHHNSSSSGMSPKKAHEVQRLSSLIDVIYSTSVRGPNRLIVDVGAGQGYLSHKLAAHTGTRVLALDGDQGQTEGAALRGKGLSHAERQRARNRKDALSPGDANPESLAPPPVNHRTLFITSDSLLRAIDEWVECLDLDLQGTTPCPVFITGLHACGSLTPAVLRCFVDLCTQFGHRQEVGSNDNKKRWTPVALALVGCCYNLMHDPADFPLSETTARTYPQGAVHHLTQNHLQLAAQCPAQWSRSQSEAERASLARRKIVWRAMLARSIHNSSREPSTESNIPSNRLGRLPDRAYASWEIFVRTACEKMGLTAANSAGYAVDEGSPTFSSETDTLSFQLEVLHILRALVGPVIESLIIVDRTVFLAEKLGAVDESTGFTVRALNVFDQLSSGSARNIALVVEPVNKPLIQV</sequence>
<dbReference type="PRINTS" id="PR00679">
    <property type="entry name" value="PROHIBITIN"/>
</dbReference>
<dbReference type="CDD" id="cd03401">
    <property type="entry name" value="SPFH_prohibitin"/>
    <property type="match status" value="1"/>
</dbReference>